<evidence type="ECO:0000259" key="10">
    <source>
        <dbReference type="Pfam" id="PF14681"/>
    </source>
</evidence>
<sequence>MKLIELQGTLKEELLLKLRNRNTPSGTFKEALHKLGLLLIERALNTLPVKRVKVETPVAAAEAATFSSRVTFLPVLRAGLGFLPPAVELMPNARLGFIGVKRNEETLKPFIYYAKIPITDDHYIVLDPMLATGGTARAVIELLSLRGVPQERVIFCCAVSAPEGLRALEGLNVTLITAAVDSHLNDKGFIVPGLGDAGDRYCQTEEVEVFESYGVQGNQGC</sequence>
<dbReference type="GO" id="GO:0004845">
    <property type="term" value="F:uracil phosphoribosyltransferase activity"/>
    <property type="evidence" value="ECO:0007669"/>
    <property type="project" value="UniProtKB-EC"/>
</dbReference>
<dbReference type="EC" id="2.4.2.9" evidence="4"/>
<comment type="cofactor">
    <cofactor evidence="1">
        <name>Mg(2+)</name>
        <dbReference type="ChEBI" id="CHEBI:18420"/>
    </cofactor>
</comment>
<dbReference type="OrthoDB" id="9781675at2"/>
<dbReference type="NCBIfam" id="NF001097">
    <property type="entry name" value="PRK00129.1"/>
    <property type="match status" value="1"/>
</dbReference>
<keyword evidence="5" id="KW-0021">Allosteric enzyme</keyword>
<evidence type="ECO:0000256" key="1">
    <source>
        <dbReference type="ARBA" id="ARBA00001946"/>
    </source>
</evidence>
<protein>
    <recommendedName>
        <fullName evidence="4">uracil phosphoribosyltransferase</fullName>
        <ecNumber evidence="4">2.4.2.9</ecNumber>
    </recommendedName>
</protein>
<name>E8T5R8_THEA1</name>
<feature type="domain" description="Phosphoribosyltransferase" evidence="10">
    <location>
        <begin position="13"/>
        <end position="204"/>
    </location>
</feature>
<dbReference type="AlphaFoldDB" id="E8T5R8"/>
<evidence type="ECO:0000256" key="9">
    <source>
        <dbReference type="ARBA" id="ARBA00023134"/>
    </source>
</evidence>
<dbReference type="HOGENOM" id="CLU_067096_2_3_0"/>
<reference evidence="11" key="1">
    <citation type="submission" date="2011-01" db="EMBL/GenBank/DDBJ databases">
        <title>Complete sequence of chromosome of Thermovibrio ammonificans HB-1.</title>
        <authorList>
            <consortium name="US DOE Joint Genome Institute"/>
            <person name="Lucas S."/>
            <person name="Copeland A."/>
            <person name="Lapidus A."/>
            <person name="Cheng J.-F."/>
            <person name="Goodwin L."/>
            <person name="Pitluck S."/>
            <person name="Davenport K."/>
            <person name="Detter J.C."/>
            <person name="Han C."/>
            <person name="Tapia R."/>
            <person name="Land M."/>
            <person name="Hauser L."/>
            <person name="Kyrpides N."/>
            <person name="Ivanova N."/>
            <person name="Ovchinnikova G."/>
            <person name="Vetriani C."/>
            <person name="Woyke T."/>
        </authorList>
    </citation>
    <scope>NUCLEOTIDE SEQUENCE [LARGE SCALE GENOMIC DNA]</scope>
    <source>
        <strain evidence="11">HB-1</strain>
    </source>
</reference>
<evidence type="ECO:0000256" key="8">
    <source>
        <dbReference type="ARBA" id="ARBA00022741"/>
    </source>
</evidence>
<organism evidence="11 12">
    <name type="scientific">Thermovibrio ammonificans (strain DSM 15698 / JCM 12110 / HB-1)</name>
    <dbReference type="NCBI Taxonomy" id="648996"/>
    <lineage>
        <taxon>Bacteria</taxon>
        <taxon>Pseudomonadati</taxon>
        <taxon>Aquificota</taxon>
        <taxon>Aquificia</taxon>
        <taxon>Desulfurobacteriales</taxon>
        <taxon>Desulfurobacteriaceae</taxon>
        <taxon>Thermovibrio</taxon>
    </lineage>
</organism>
<comment type="pathway">
    <text evidence="2">Pyrimidine metabolism; UMP biosynthesis via salvage pathway; UMP from uracil: step 1/1.</text>
</comment>
<gene>
    <name evidence="11" type="ordered locus">Theam_0571</name>
</gene>
<evidence type="ECO:0000256" key="4">
    <source>
        <dbReference type="ARBA" id="ARBA00011894"/>
    </source>
</evidence>
<comment type="similarity">
    <text evidence="3">Belongs to the UPRTase family.</text>
</comment>
<proteinExistence type="inferred from homology"/>
<dbReference type="CDD" id="cd06223">
    <property type="entry name" value="PRTases_typeI"/>
    <property type="match status" value="1"/>
</dbReference>
<dbReference type="InterPro" id="IPR050054">
    <property type="entry name" value="UPRTase/APRTase"/>
</dbReference>
<dbReference type="RefSeq" id="WP_013537329.1">
    <property type="nucleotide sequence ID" value="NC_014926.1"/>
</dbReference>
<dbReference type="Gene3D" id="3.40.50.2020">
    <property type="match status" value="1"/>
</dbReference>
<evidence type="ECO:0000313" key="11">
    <source>
        <dbReference type="EMBL" id="ADU96543.1"/>
    </source>
</evidence>
<dbReference type="STRING" id="648996.Theam_0571"/>
<dbReference type="SUPFAM" id="SSF53271">
    <property type="entry name" value="PRTase-like"/>
    <property type="match status" value="1"/>
</dbReference>
<dbReference type="EMBL" id="CP002444">
    <property type="protein sequence ID" value="ADU96543.1"/>
    <property type="molecule type" value="Genomic_DNA"/>
</dbReference>
<dbReference type="eggNOG" id="COG0035">
    <property type="taxonomic scope" value="Bacteria"/>
</dbReference>
<evidence type="ECO:0000256" key="7">
    <source>
        <dbReference type="ARBA" id="ARBA00022679"/>
    </source>
</evidence>
<keyword evidence="7" id="KW-0808">Transferase</keyword>
<evidence type="ECO:0000256" key="3">
    <source>
        <dbReference type="ARBA" id="ARBA00009516"/>
    </source>
</evidence>
<evidence type="ECO:0000256" key="2">
    <source>
        <dbReference type="ARBA" id="ARBA00005180"/>
    </source>
</evidence>
<keyword evidence="8" id="KW-0547">Nucleotide-binding</keyword>
<dbReference type="InterPro" id="IPR000836">
    <property type="entry name" value="PRTase_dom"/>
</dbReference>
<dbReference type="KEGG" id="tam:Theam_0571"/>
<dbReference type="InterPro" id="IPR029057">
    <property type="entry name" value="PRTase-like"/>
</dbReference>
<keyword evidence="12" id="KW-1185">Reference proteome</keyword>
<evidence type="ECO:0000256" key="6">
    <source>
        <dbReference type="ARBA" id="ARBA00022676"/>
    </source>
</evidence>
<dbReference type="PANTHER" id="PTHR32315:SF4">
    <property type="entry name" value="URACIL PHOSPHORIBOSYLTRANSFERASE, CHLOROPLASTIC"/>
    <property type="match status" value="1"/>
</dbReference>
<dbReference type="PANTHER" id="PTHR32315">
    <property type="entry name" value="ADENINE PHOSPHORIBOSYLTRANSFERASE"/>
    <property type="match status" value="1"/>
</dbReference>
<evidence type="ECO:0000313" key="12">
    <source>
        <dbReference type="Proteomes" id="UP000006362"/>
    </source>
</evidence>
<keyword evidence="6 11" id="KW-0328">Glycosyltransferase</keyword>
<dbReference type="Pfam" id="PF14681">
    <property type="entry name" value="UPRTase"/>
    <property type="match status" value="1"/>
</dbReference>
<dbReference type="Proteomes" id="UP000006362">
    <property type="component" value="Chromosome"/>
</dbReference>
<evidence type="ECO:0000256" key="5">
    <source>
        <dbReference type="ARBA" id="ARBA00022533"/>
    </source>
</evidence>
<dbReference type="GO" id="GO:0005525">
    <property type="term" value="F:GTP binding"/>
    <property type="evidence" value="ECO:0007669"/>
    <property type="project" value="UniProtKB-KW"/>
</dbReference>
<accession>E8T5R8</accession>
<keyword evidence="9" id="KW-0342">GTP-binding</keyword>